<dbReference type="PROSITE" id="PS51384">
    <property type="entry name" value="FAD_FR"/>
    <property type="match status" value="1"/>
</dbReference>
<evidence type="ECO:0000256" key="6">
    <source>
        <dbReference type="ARBA" id="ARBA00023014"/>
    </source>
</evidence>
<keyword evidence="4" id="KW-0560">Oxidoreductase</keyword>
<dbReference type="GO" id="GO:0016491">
    <property type="term" value="F:oxidoreductase activity"/>
    <property type="evidence" value="ECO:0007669"/>
    <property type="project" value="UniProtKB-KW"/>
</dbReference>
<dbReference type="SUPFAM" id="SSF54292">
    <property type="entry name" value="2Fe-2S ferredoxin-like"/>
    <property type="match status" value="1"/>
</dbReference>
<dbReference type="PROSITE" id="PS51085">
    <property type="entry name" value="2FE2S_FER_2"/>
    <property type="match status" value="1"/>
</dbReference>
<dbReference type="SUPFAM" id="SSF52343">
    <property type="entry name" value="Ferredoxin reductase-like, C-terminal NADP-linked domain"/>
    <property type="match status" value="1"/>
</dbReference>
<dbReference type="Gene3D" id="2.40.30.10">
    <property type="entry name" value="Translation factors"/>
    <property type="match status" value="1"/>
</dbReference>
<dbReference type="RefSeq" id="WP_115469591.1">
    <property type="nucleotide sequence ID" value="NZ_QKRA01000016.1"/>
</dbReference>
<dbReference type="EMBL" id="QKRA01000016">
    <property type="protein sequence ID" value="RDL42678.1"/>
    <property type="molecule type" value="Genomic_DNA"/>
</dbReference>
<accession>A0A370U4J8</accession>
<keyword evidence="10" id="KW-1185">Reference proteome</keyword>
<reference evidence="9 10" key="1">
    <citation type="submission" date="2018-06" db="EMBL/GenBank/DDBJ databases">
        <title>Marinomonas sp. YLB-05 draft genome sequence.</title>
        <authorList>
            <person name="Yu L."/>
            <person name="Tang X."/>
        </authorList>
    </citation>
    <scope>NUCLEOTIDE SEQUENCE [LARGE SCALE GENOMIC DNA]</scope>
    <source>
        <strain evidence="9 10">YLB-05</strain>
    </source>
</reference>
<dbReference type="PROSITE" id="PS00197">
    <property type="entry name" value="2FE2S_FER_1"/>
    <property type="match status" value="1"/>
</dbReference>
<keyword evidence="2" id="KW-0001">2Fe-2S</keyword>
<proteinExistence type="predicted"/>
<keyword evidence="6" id="KW-0411">Iron-sulfur</keyword>
<evidence type="ECO:0000259" key="7">
    <source>
        <dbReference type="PROSITE" id="PS51085"/>
    </source>
</evidence>
<dbReference type="Gene3D" id="3.10.20.30">
    <property type="match status" value="1"/>
</dbReference>
<dbReference type="PANTHER" id="PTHR47354">
    <property type="entry name" value="NADH OXIDOREDUCTASE HCR"/>
    <property type="match status" value="1"/>
</dbReference>
<feature type="domain" description="FAD-binding FR-type" evidence="8">
    <location>
        <begin position="1"/>
        <end position="100"/>
    </location>
</feature>
<evidence type="ECO:0000259" key="8">
    <source>
        <dbReference type="PROSITE" id="PS51384"/>
    </source>
</evidence>
<dbReference type="InterPro" id="IPR050415">
    <property type="entry name" value="MRET"/>
</dbReference>
<dbReference type="InterPro" id="IPR036010">
    <property type="entry name" value="2Fe-2S_ferredoxin-like_sf"/>
</dbReference>
<sequence>MMDLVIKDIISETSNIKRFILAHKSGLALPTYQPGAHIVVKLPSGLERQYSLCRLPTSGKEYEIAVLEEPNSRGGSKELHKLTVGTALQAKTPQNHFLLANPKASALLFAAGIGITPIIPMAQMLKKSGTDFQLHYSAKRAQQTAFFEALHSSTYCDKVTFYFSESERINFNRVLSGANRTWDIYVCGPANYIEAALSEARKLGWPEHKLHREFFAGPQSEILNEASRNAFQVKIASTGEVFDVEPGMTITETLEMNGIYIPTSCEEGWCGTCMTPLLEGVADHRDTFLSDSERYEGKIIMPCCSRARSDALVLDL</sequence>
<dbReference type="InterPro" id="IPR006058">
    <property type="entry name" value="2Fe2S_fd_BS"/>
</dbReference>
<comment type="caution">
    <text evidence="9">The sequence shown here is derived from an EMBL/GenBank/DDBJ whole genome shotgun (WGS) entry which is preliminary data.</text>
</comment>
<evidence type="ECO:0000256" key="3">
    <source>
        <dbReference type="ARBA" id="ARBA00022723"/>
    </source>
</evidence>
<dbReference type="OrthoDB" id="4258484at2"/>
<gene>
    <name evidence="9" type="ORF">DN730_18405</name>
</gene>
<dbReference type="Pfam" id="PF00111">
    <property type="entry name" value="Fer2"/>
    <property type="match status" value="1"/>
</dbReference>
<dbReference type="Gene3D" id="3.40.50.80">
    <property type="entry name" value="Nucleotide-binding domain of ferredoxin-NADP reductase (FNR) module"/>
    <property type="match status" value="1"/>
</dbReference>
<dbReference type="Proteomes" id="UP000254326">
    <property type="component" value="Unassembled WGS sequence"/>
</dbReference>
<name>A0A370U4J8_9GAMM</name>
<feature type="domain" description="2Fe-2S ferredoxin-type" evidence="7">
    <location>
        <begin position="231"/>
        <end position="316"/>
    </location>
</feature>
<dbReference type="InterPro" id="IPR017938">
    <property type="entry name" value="Riboflavin_synthase-like_b-brl"/>
</dbReference>
<dbReference type="InterPro" id="IPR012675">
    <property type="entry name" value="Beta-grasp_dom_sf"/>
</dbReference>
<evidence type="ECO:0000256" key="1">
    <source>
        <dbReference type="ARBA" id="ARBA00022630"/>
    </source>
</evidence>
<evidence type="ECO:0000313" key="9">
    <source>
        <dbReference type="EMBL" id="RDL42678.1"/>
    </source>
</evidence>
<dbReference type="PRINTS" id="PR00409">
    <property type="entry name" value="PHDIOXRDTASE"/>
</dbReference>
<keyword evidence="5" id="KW-0408">Iron</keyword>
<dbReference type="InterPro" id="IPR039261">
    <property type="entry name" value="FNR_nucleotide-bd"/>
</dbReference>
<dbReference type="GO" id="GO:0046872">
    <property type="term" value="F:metal ion binding"/>
    <property type="evidence" value="ECO:0007669"/>
    <property type="project" value="UniProtKB-KW"/>
</dbReference>
<dbReference type="SUPFAM" id="SSF63380">
    <property type="entry name" value="Riboflavin synthase domain-like"/>
    <property type="match status" value="1"/>
</dbReference>
<dbReference type="AlphaFoldDB" id="A0A370U4J8"/>
<keyword evidence="3" id="KW-0479">Metal-binding</keyword>
<evidence type="ECO:0000256" key="4">
    <source>
        <dbReference type="ARBA" id="ARBA00023002"/>
    </source>
</evidence>
<keyword evidence="1" id="KW-0285">Flavoprotein</keyword>
<protein>
    <submittedName>
        <fullName evidence="9">Oxidoreductase</fullName>
    </submittedName>
</protein>
<organism evidence="9 10">
    <name type="scientific">Marinomonas piezotolerans</name>
    <dbReference type="NCBI Taxonomy" id="2213058"/>
    <lineage>
        <taxon>Bacteria</taxon>
        <taxon>Pseudomonadati</taxon>
        <taxon>Pseudomonadota</taxon>
        <taxon>Gammaproteobacteria</taxon>
        <taxon>Oceanospirillales</taxon>
        <taxon>Oceanospirillaceae</taxon>
        <taxon>Marinomonas</taxon>
    </lineage>
</organism>
<dbReference type="GO" id="GO:0051537">
    <property type="term" value="F:2 iron, 2 sulfur cluster binding"/>
    <property type="evidence" value="ECO:0007669"/>
    <property type="project" value="UniProtKB-KW"/>
</dbReference>
<evidence type="ECO:0000256" key="5">
    <source>
        <dbReference type="ARBA" id="ARBA00023004"/>
    </source>
</evidence>
<dbReference type="InterPro" id="IPR017927">
    <property type="entry name" value="FAD-bd_FR_type"/>
</dbReference>
<evidence type="ECO:0000313" key="10">
    <source>
        <dbReference type="Proteomes" id="UP000254326"/>
    </source>
</evidence>
<dbReference type="CDD" id="cd00207">
    <property type="entry name" value="fer2"/>
    <property type="match status" value="1"/>
</dbReference>
<dbReference type="CDD" id="cd06185">
    <property type="entry name" value="PDR_like"/>
    <property type="match status" value="1"/>
</dbReference>
<dbReference type="InterPro" id="IPR001041">
    <property type="entry name" value="2Fe-2S_ferredoxin-type"/>
</dbReference>
<evidence type="ECO:0000256" key="2">
    <source>
        <dbReference type="ARBA" id="ARBA00022714"/>
    </source>
</evidence>
<dbReference type="PANTHER" id="PTHR47354:SF1">
    <property type="entry name" value="CARNITINE MONOOXYGENASE REDUCTASE SUBUNIT"/>
    <property type="match status" value="1"/>
</dbReference>